<keyword evidence="5" id="KW-1185">Reference proteome</keyword>
<comment type="similarity">
    <text evidence="1">Belongs to the enoyl-CoA hydratase/isomerase family.</text>
</comment>
<dbReference type="GeneID" id="81209064"/>
<sequence>MSDRDGAAVGDDAGDDADPEGVAADCEFVDCAVGDRVDGVATVTLSRPEARNALNAQLRGELTRVLDAVEATHGSDGVRVVVLTGADEARAFVAGADVTELRERGVTEQRRASERPRVYERVADLRQPVIARINGHALGGGCELAQACDVRIAHERAKLGQPEINLGLIPGGGGTQRLVRLVGEGQAMKLICSGEVIDAHEADDIGLVDEVHGDGAFDDRAYDLAASMADKSPVALEHAKKAVRAASRMGLDEGLDYESELFVGLFATRDKDEGIDAFLEDREPEWEGR</sequence>
<dbReference type="SUPFAM" id="SSF52096">
    <property type="entry name" value="ClpP/crotonase"/>
    <property type="match status" value="1"/>
</dbReference>
<comment type="caution">
    <text evidence="4">The sequence shown here is derived from an EMBL/GenBank/DDBJ whole genome shotgun (WGS) entry which is preliminary data.</text>
</comment>
<dbReference type="RefSeq" id="WP_284062817.1">
    <property type="nucleotide sequence ID" value="NZ_CP126158.1"/>
</dbReference>
<protein>
    <submittedName>
        <fullName evidence="4">Enoyl-CoA hydratase/isomerase family protein</fullName>
    </submittedName>
</protein>
<evidence type="ECO:0000313" key="4">
    <source>
        <dbReference type="EMBL" id="MFC6785999.1"/>
    </source>
</evidence>
<accession>A0ABD5TE57</accession>
<dbReference type="Pfam" id="PF00378">
    <property type="entry name" value="ECH_1"/>
    <property type="match status" value="1"/>
</dbReference>
<proteinExistence type="inferred from homology"/>
<evidence type="ECO:0000256" key="1">
    <source>
        <dbReference type="ARBA" id="ARBA00005254"/>
    </source>
</evidence>
<dbReference type="PANTHER" id="PTHR11941">
    <property type="entry name" value="ENOYL-COA HYDRATASE-RELATED"/>
    <property type="match status" value="1"/>
</dbReference>
<dbReference type="InterPro" id="IPR001753">
    <property type="entry name" value="Enoyl-CoA_hydra/iso"/>
</dbReference>
<dbReference type="FunFam" id="1.10.12.10:FF:000001">
    <property type="entry name" value="Probable enoyl-CoA hydratase, mitochondrial"/>
    <property type="match status" value="1"/>
</dbReference>
<dbReference type="AlphaFoldDB" id="A0ABD5TE57"/>
<reference evidence="4 5" key="1">
    <citation type="journal article" date="2019" name="Int. J. Syst. Evol. Microbiol.">
        <title>The Global Catalogue of Microorganisms (GCM) 10K type strain sequencing project: providing services to taxonomists for standard genome sequencing and annotation.</title>
        <authorList>
            <consortium name="The Broad Institute Genomics Platform"/>
            <consortium name="The Broad Institute Genome Sequencing Center for Infectious Disease"/>
            <person name="Wu L."/>
            <person name="Ma J."/>
        </authorList>
    </citation>
    <scope>NUCLEOTIDE SEQUENCE [LARGE SCALE GENOMIC DNA]</scope>
    <source>
        <strain evidence="4 5">SYNS20</strain>
    </source>
</reference>
<evidence type="ECO:0000313" key="5">
    <source>
        <dbReference type="Proteomes" id="UP001596443"/>
    </source>
</evidence>
<dbReference type="CDD" id="cd06558">
    <property type="entry name" value="crotonase-like"/>
    <property type="match status" value="1"/>
</dbReference>
<dbReference type="GO" id="GO:0016836">
    <property type="term" value="F:hydro-lyase activity"/>
    <property type="evidence" value="ECO:0007669"/>
    <property type="project" value="UniProtKB-ARBA"/>
</dbReference>
<dbReference type="Gene3D" id="3.90.226.10">
    <property type="entry name" value="2-enoyl-CoA Hydratase, Chain A, domain 1"/>
    <property type="match status" value="1"/>
</dbReference>
<feature type="region of interest" description="Disordered" evidence="3">
    <location>
        <begin position="1"/>
        <end position="21"/>
    </location>
</feature>
<dbReference type="InterPro" id="IPR014748">
    <property type="entry name" value="Enoyl-CoA_hydra_C"/>
</dbReference>
<dbReference type="FunFam" id="3.90.226.10:FF:000009">
    <property type="entry name" value="Carnitinyl-CoA dehydratase"/>
    <property type="match status" value="1"/>
</dbReference>
<dbReference type="Proteomes" id="UP001596443">
    <property type="component" value="Unassembled WGS sequence"/>
</dbReference>
<evidence type="ECO:0000256" key="2">
    <source>
        <dbReference type="ARBA" id="ARBA00023239"/>
    </source>
</evidence>
<dbReference type="InterPro" id="IPR029045">
    <property type="entry name" value="ClpP/crotonase-like_dom_sf"/>
</dbReference>
<dbReference type="PANTHER" id="PTHR11941:SF54">
    <property type="entry name" value="ENOYL-COA HYDRATASE, MITOCHONDRIAL"/>
    <property type="match status" value="1"/>
</dbReference>
<name>A0ABD5TE57_9EURY</name>
<dbReference type="Gene3D" id="1.10.12.10">
    <property type="entry name" value="Lyase 2-enoyl-coa Hydratase, Chain A, domain 2"/>
    <property type="match status" value="1"/>
</dbReference>
<dbReference type="EMBL" id="JBHSWX010000012">
    <property type="protein sequence ID" value="MFC6785999.1"/>
    <property type="molecule type" value="Genomic_DNA"/>
</dbReference>
<organism evidence="4 5">
    <name type="scientific">Halobaculum halobium</name>
    <dbReference type="NCBI Taxonomy" id="3032281"/>
    <lineage>
        <taxon>Archaea</taxon>
        <taxon>Methanobacteriati</taxon>
        <taxon>Methanobacteriota</taxon>
        <taxon>Stenosarchaea group</taxon>
        <taxon>Halobacteria</taxon>
        <taxon>Halobacteriales</taxon>
        <taxon>Haloferacaceae</taxon>
        <taxon>Halobaculum</taxon>
    </lineage>
</organism>
<evidence type="ECO:0000256" key="3">
    <source>
        <dbReference type="SAM" id="MobiDB-lite"/>
    </source>
</evidence>
<keyword evidence="2" id="KW-0456">Lyase</keyword>
<gene>
    <name evidence="4" type="ORF">ACFQFD_08415</name>
</gene>